<dbReference type="HAMAP" id="MF_01539">
    <property type="entry name" value="TmcAL"/>
    <property type="match status" value="1"/>
</dbReference>
<feature type="binding site" evidence="3">
    <location>
        <position position="102"/>
    </location>
    <ligand>
        <name>ATP</name>
        <dbReference type="ChEBI" id="CHEBI:30616"/>
    </ligand>
</feature>
<dbReference type="AlphaFoldDB" id="A0A9D2AB18"/>
<dbReference type="Proteomes" id="UP000823963">
    <property type="component" value="Unassembled WGS sequence"/>
</dbReference>
<comment type="similarity">
    <text evidence="3">Belongs to the TmcAL family.</text>
</comment>
<protein>
    <recommendedName>
        <fullName evidence="3">tRNA(Met) cytidine acetate ligase</fullName>
        <ecNumber evidence="3">6.3.4.-</ecNumber>
    </recommendedName>
</protein>
<keyword evidence="3" id="KW-0547">Nucleotide-binding</keyword>
<dbReference type="InterPro" id="IPR014729">
    <property type="entry name" value="Rossmann-like_a/b/a_fold"/>
</dbReference>
<gene>
    <name evidence="3" type="primary">tmcAL</name>
    <name evidence="4" type="ORF">H9861_06380</name>
</gene>
<organism evidence="4 5">
    <name type="scientific">Candidatus Ligilactobacillus excrementigallinarum</name>
    <dbReference type="NCBI Taxonomy" id="2838641"/>
    <lineage>
        <taxon>Bacteria</taxon>
        <taxon>Bacillati</taxon>
        <taxon>Bacillota</taxon>
        <taxon>Bacilli</taxon>
        <taxon>Lactobacillales</taxon>
        <taxon>Lactobacillaceae</taxon>
        <taxon>Ligilactobacillus</taxon>
    </lineage>
</organism>
<dbReference type="GO" id="GO:0006400">
    <property type="term" value="P:tRNA modification"/>
    <property type="evidence" value="ECO:0007669"/>
    <property type="project" value="UniProtKB-UniRule"/>
</dbReference>
<feature type="binding site" evidence="3">
    <location>
        <position position="176"/>
    </location>
    <ligand>
        <name>ATP</name>
        <dbReference type="ChEBI" id="CHEBI:30616"/>
    </ligand>
</feature>
<comment type="catalytic activity">
    <reaction evidence="3">
        <text>cytidine(34) in elongator tRNA(Met) + acetate + ATP = N(4)-acetylcytidine(34) in elongator tRNA(Met) + AMP + diphosphate</text>
        <dbReference type="Rhea" id="RHEA:58144"/>
        <dbReference type="Rhea" id="RHEA-COMP:10693"/>
        <dbReference type="Rhea" id="RHEA-COMP:10694"/>
        <dbReference type="ChEBI" id="CHEBI:30089"/>
        <dbReference type="ChEBI" id="CHEBI:30616"/>
        <dbReference type="ChEBI" id="CHEBI:33019"/>
        <dbReference type="ChEBI" id="CHEBI:74900"/>
        <dbReference type="ChEBI" id="CHEBI:82748"/>
        <dbReference type="ChEBI" id="CHEBI:456215"/>
    </reaction>
</comment>
<keyword evidence="2 3" id="KW-0819">tRNA processing</keyword>
<keyword evidence="1 3" id="KW-0436">Ligase</keyword>
<reference evidence="4" key="1">
    <citation type="journal article" date="2021" name="PeerJ">
        <title>Extensive microbial diversity within the chicken gut microbiome revealed by metagenomics and culture.</title>
        <authorList>
            <person name="Gilroy R."/>
            <person name="Ravi A."/>
            <person name="Getino M."/>
            <person name="Pursley I."/>
            <person name="Horton D.L."/>
            <person name="Alikhan N.F."/>
            <person name="Baker D."/>
            <person name="Gharbi K."/>
            <person name="Hall N."/>
            <person name="Watson M."/>
            <person name="Adriaenssens E.M."/>
            <person name="Foster-Nyarko E."/>
            <person name="Jarju S."/>
            <person name="Secka A."/>
            <person name="Antonio M."/>
            <person name="Oren A."/>
            <person name="Chaudhuri R.R."/>
            <person name="La Ragione R."/>
            <person name="Hildebrand F."/>
            <person name="Pallen M.J."/>
        </authorList>
    </citation>
    <scope>NUCLEOTIDE SEQUENCE</scope>
    <source>
        <strain evidence="4">6627</strain>
    </source>
</reference>
<keyword evidence="3" id="KW-0694">RNA-binding</keyword>
<proteinExistence type="inferred from homology"/>
<dbReference type="GO" id="GO:0016879">
    <property type="term" value="F:ligase activity, forming carbon-nitrogen bonds"/>
    <property type="evidence" value="ECO:0007669"/>
    <property type="project" value="UniProtKB-UniRule"/>
</dbReference>
<evidence type="ECO:0000256" key="1">
    <source>
        <dbReference type="ARBA" id="ARBA00022598"/>
    </source>
</evidence>
<evidence type="ECO:0000313" key="4">
    <source>
        <dbReference type="EMBL" id="HIX02365.1"/>
    </source>
</evidence>
<feature type="binding site" evidence="3">
    <location>
        <begin position="8"/>
        <end position="21"/>
    </location>
    <ligand>
        <name>ATP</name>
        <dbReference type="ChEBI" id="CHEBI:30616"/>
    </ligand>
</feature>
<name>A0A9D2AB18_9LACO</name>
<dbReference type="Pfam" id="PF05636">
    <property type="entry name" value="HIGH_NTase1"/>
    <property type="match status" value="1"/>
</dbReference>
<dbReference type="InterPro" id="IPR008513">
    <property type="entry name" value="tRNA(Met)_cyd_acetate_ligase"/>
</dbReference>
<sequence>MSQVAGIIAEYNPFHNGHLYQIQQVKQTLPDASLVVAMSGNFLQRGEPAILDKWHRARQCLQAGADLVLELPFAAAVQAADRFAYYGVWTLKQAGVTDLFFGAEHSDYDFMKYAAIVSEISGNFNQYHESYAETYQKIITEKIGHSIDQPNDVLGLAYAKANLKLNANLKLHPIQRKNANYHDMQLANQGTIASASAIRQAVFDQKTEISKYVPQFTLQDLKKEKTVSWNDFWLHFKLELLTHSAQELESIYGMREGIQYRMIAMAQQAETCQSFAQWMKAVKTKRFTYTRLSRLATMVMLHVTQADIEYFYQHPFIRVLGFNNNGKAVLHTAKKKTQYPIITNVTAKDKKEIFNLDYRVGKGYQAINGAEQDLKHAPIIINDVSSKTP</sequence>
<dbReference type="SUPFAM" id="SSF52374">
    <property type="entry name" value="Nucleotidylyl transferase"/>
    <property type="match status" value="1"/>
</dbReference>
<dbReference type="NCBIfam" id="NF010191">
    <property type="entry name" value="PRK13670.1"/>
    <property type="match status" value="1"/>
</dbReference>
<dbReference type="PANTHER" id="PTHR37825:SF1">
    <property type="entry name" value="TRNA(MET) CYTIDINE ACETATE LIGASE"/>
    <property type="match status" value="1"/>
</dbReference>
<feature type="binding site" evidence="3">
    <location>
        <position position="151"/>
    </location>
    <ligand>
        <name>ATP</name>
        <dbReference type="ChEBI" id="CHEBI:30616"/>
    </ligand>
</feature>
<reference evidence="4" key="2">
    <citation type="submission" date="2021-04" db="EMBL/GenBank/DDBJ databases">
        <authorList>
            <person name="Gilroy R."/>
        </authorList>
    </citation>
    <scope>NUCLEOTIDE SEQUENCE</scope>
    <source>
        <strain evidence="4">6627</strain>
    </source>
</reference>
<evidence type="ECO:0000256" key="3">
    <source>
        <dbReference type="HAMAP-Rule" id="MF_01539"/>
    </source>
</evidence>
<keyword evidence="3" id="KW-0067">ATP-binding</keyword>
<dbReference type="GO" id="GO:0005737">
    <property type="term" value="C:cytoplasm"/>
    <property type="evidence" value="ECO:0007669"/>
    <property type="project" value="UniProtKB-SubCell"/>
</dbReference>
<dbReference type="PANTHER" id="PTHR37825">
    <property type="entry name" value="TRNA(MET) CYTIDINE ACETATE LIGASE"/>
    <property type="match status" value="1"/>
</dbReference>
<comment type="subcellular location">
    <subcellularLocation>
        <location evidence="3">Cytoplasm</location>
    </subcellularLocation>
</comment>
<keyword evidence="3" id="KW-0820">tRNA-binding</keyword>
<comment type="function">
    <text evidence="3">Catalyzes the formation of N(4)-acetylcytidine (ac(4)C) at the wobble position of elongator tRNA(Met), using acetate and ATP as substrates. First activates an acetate ion to form acetyladenylate (Ac-AMP) and then transfers the acetyl group to tRNA to form ac(4)C34.</text>
</comment>
<evidence type="ECO:0000256" key="2">
    <source>
        <dbReference type="ARBA" id="ARBA00022694"/>
    </source>
</evidence>
<evidence type="ECO:0000313" key="5">
    <source>
        <dbReference type="Proteomes" id="UP000823963"/>
    </source>
</evidence>
<comment type="caution">
    <text evidence="4">The sequence shown here is derived from an EMBL/GenBank/DDBJ whole genome shotgun (WGS) entry which is preliminary data.</text>
</comment>
<accession>A0A9D2AB18</accession>
<dbReference type="EMBL" id="DXFP01000060">
    <property type="protein sequence ID" value="HIX02365.1"/>
    <property type="molecule type" value="Genomic_DNA"/>
</dbReference>
<dbReference type="GO" id="GO:0005524">
    <property type="term" value="F:ATP binding"/>
    <property type="evidence" value="ECO:0007669"/>
    <property type="project" value="UniProtKB-KW"/>
</dbReference>
<dbReference type="EC" id="6.3.4.-" evidence="3"/>
<keyword evidence="3" id="KW-0963">Cytoplasm</keyword>
<comment type="caution">
    <text evidence="3">Lacks conserved residue(s) required for the propagation of feature annotation.</text>
</comment>
<dbReference type="GO" id="GO:0000049">
    <property type="term" value="F:tRNA binding"/>
    <property type="evidence" value="ECO:0007669"/>
    <property type="project" value="UniProtKB-KW"/>
</dbReference>
<dbReference type="Gene3D" id="3.40.50.620">
    <property type="entry name" value="HUPs"/>
    <property type="match status" value="1"/>
</dbReference>